<dbReference type="AlphaFoldDB" id="A0A4Q5M0U1"/>
<feature type="transmembrane region" description="Helical" evidence="1">
    <location>
        <begin position="223"/>
        <end position="242"/>
    </location>
</feature>
<dbReference type="Pfam" id="PF11947">
    <property type="entry name" value="DUF3464"/>
    <property type="match status" value="1"/>
</dbReference>
<sequence>MKDRQLHLSMLVVALSLGTAWAIRGQFGHEHGAAWAGGIGCLSLLLVAKRSDWYTKFFSATMAGALGWGLGGIMSYGIVVGYGRADDFVNAYYGLMMLFVIGGLYGYIGGGLFGLALADTAKNPVKWANLMVEMIAGATLFYFFMIIEFEWFMTPPRSEMWATCFGAAVALTWFMIRHQQNSALRVAVFSGLGGGFGFAFGNFLQILGSISGVKFNFWNVMEYTLGFFGGLGMSYGTLTSSWEKSESSQKKSSVLFPLLMIVLIIPFIMWQQNFETKRIYDMLIKINVLDGSPLFALSEWSGLVLIVVFALIWFYKYYISQPGNVIYSYKEVHTFFVAHLSLYIILSWIITGALISTYRPEQYLYAINLVVILILINKTQPSFASHTIGLRKWSLNMAGIVVFIALLALIAISAHDELKGAQKRFGVEPVEEVAK</sequence>
<evidence type="ECO:0000313" key="3">
    <source>
        <dbReference type="Proteomes" id="UP000293162"/>
    </source>
</evidence>
<feature type="transmembrane region" description="Helical" evidence="1">
    <location>
        <begin position="294"/>
        <end position="315"/>
    </location>
</feature>
<evidence type="ECO:0000313" key="2">
    <source>
        <dbReference type="EMBL" id="RYU95447.1"/>
    </source>
</evidence>
<name>A0A4Q5M0U1_9BACT</name>
<feature type="transmembrane region" description="Helical" evidence="1">
    <location>
        <begin position="91"/>
        <end position="115"/>
    </location>
</feature>
<keyword evidence="1" id="KW-0812">Transmembrane</keyword>
<feature type="transmembrane region" description="Helical" evidence="1">
    <location>
        <begin position="336"/>
        <end position="357"/>
    </location>
</feature>
<proteinExistence type="predicted"/>
<keyword evidence="3" id="KW-1185">Reference proteome</keyword>
<protein>
    <submittedName>
        <fullName evidence="2">DUF3464 family protein</fullName>
    </submittedName>
</protein>
<dbReference type="InterPro" id="IPR021855">
    <property type="entry name" value="PAM68-like"/>
</dbReference>
<feature type="transmembrane region" description="Helical" evidence="1">
    <location>
        <begin position="159"/>
        <end position="176"/>
    </location>
</feature>
<gene>
    <name evidence="2" type="ORF">EWM59_12330</name>
</gene>
<feature type="transmembrane region" description="Helical" evidence="1">
    <location>
        <begin position="393"/>
        <end position="414"/>
    </location>
</feature>
<evidence type="ECO:0000256" key="1">
    <source>
        <dbReference type="SAM" id="Phobius"/>
    </source>
</evidence>
<dbReference type="OrthoDB" id="920620at2"/>
<accession>A0A4Q5M0U1</accession>
<feature type="transmembrane region" description="Helical" evidence="1">
    <location>
        <begin position="60"/>
        <end position="79"/>
    </location>
</feature>
<keyword evidence="1" id="KW-1133">Transmembrane helix</keyword>
<feature type="transmembrane region" description="Helical" evidence="1">
    <location>
        <begin position="32"/>
        <end position="48"/>
    </location>
</feature>
<feature type="transmembrane region" description="Helical" evidence="1">
    <location>
        <begin position="254"/>
        <end position="274"/>
    </location>
</feature>
<keyword evidence="1" id="KW-0472">Membrane</keyword>
<comment type="caution">
    <text evidence="2">The sequence shown here is derived from an EMBL/GenBank/DDBJ whole genome shotgun (WGS) entry which is preliminary data.</text>
</comment>
<reference evidence="2 3" key="1">
    <citation type="submission" date="2019-02" db="EMBL/GenBank/DDBJ databases">
        <title>Bacterial novel species Emticicia sp. 17J42-9 isolated from soil.</title>
        <authorList>
            <person name="Jung H.-Y."/>
        </authorList>
    </citation>
    <scope>NUCLEOTIDE SEQUENCE [LARGE SCALE GENOMIC DNA]</scope>
    <source>
        <strain evidence="2 3">17J42-9</strain>
    </source>
</reference>
<dbReference type="RefSeq" id="WP_130021280.1">
    <property type="nucleotide sequence ID" value="NZ_SEWF01000015.1"/>
</dbReference>
<dbReference type="Proteomes" id="UP000293162">
    <property type="component" value="Unassembled WGS sequence"/>
</dbReference>
<organism evidence="2 3">
    <name type="scientific">Emticicia agri</name>
    <dbReference type="NCBI Taxonomy" id="2492393"/>
    <lineage>
        <taxon>Bacteria</taxon>
        <taxon>Pseudomonadati</taxon>
        <taxon>Bacteroidota</taxon>
        <taxon>Cytophagia</taxon>
        <taxon>Cytophagales</taxon>
        <taxon>Leadbetterellaceae</taxon>
        <taxon>Emticicia</taxon>
    </lineage>
</organism>
<feature type="transmembrane region" description="Helical" evidence="1">
    <location>
        <begin position="183"/>
        <end position="203"/>
    </location>
</feature>
<feature type="transmembrane region" description="Helical" evidence="1">
    <location>
        <begin position="127"/>
        <end position="147"/>
    </location>
</feature>
<dbReference type="EMBL" id="SEWF01000015">
    <property type="protein sequence ID" value="RYU95447.1"/>
    <property type="molecule type" value="Genomic_DNA"/>
</dbReference>